<keyword evidence="7" id="KW-1185">Reference proteome</keyword>
<dbReference type="GO" id="GO:0006355">
    <property type="term" value="P:regulation of DNA-templated transcription"/>
    <property type="evidence" value="ECO:0007669"/>
    <property type="project" value="InterPro"/>
</dbReference>
<dbReference type="PROSITE" id="PS00676">
    <property type="entry name" value="SIGMA54_INTERACT_2"/>
    <property type="match status" value="1"/>
</dbReference>
<dbReference type="InterPro" id="IPR013656">
    <property type="entry name" value="PAS_4"/>
</dbReference>
<dbReference type="InterPro" id="IPR027417">
    <property type="entry name" value="P-loop_NTPase"/>
</dbReference>
<dbReference type="InterPro" id="IPR025662">
    <property type="entry name" value="Sigma_54_int_dom_ATP-bd_1"/>
</dbReference>
<dbReference type="SUPFAM" id="SSF52540">
    <property type="entry name" value="P-loop containing nucleoside triphosphate hydrolases"/>
    <property type="match status" value="1"/>
</dbReference>
<keyword evidence="4" id="KW-0804">Transcription</keyword>
<dbReference type="InterPro" id="IPR002078">
    <property type="entry name" value="Sigma_54_int"/>
</dbReference>
<reference evidence="6 7" key="1">
    <citation type="submission" date="2016-10" db="EMBL/GenBank/DDBJ databases">
        <authorList>
            <person name="de Groot N.N."/>
        </authorList>
    </citation>
    <scope>NUCLEOTIDE SEQUENCE [LARGE SCALE GENOMIC DNA]</scope>
    <source>
        <strain evidence="6 7">DSM 5885</strain>
    </source>
</reference>
<dbReference type="InterPro" id="IPR003593">
    <property type="entry name" value="AAA+_ATPase"/>
</dbReference>
<dbReference type="Pfam" id="PF08448">
    <property type="entry name" value="PAS_4"/>
    <property type="match status" value="1"/>
</dbReference>
<dbReference type="InterPro" id="IPR002197">
    <property type="entry name" value="HTH_Fis"/>
</dbReference>
<dbReference type="SUPFAM" id="SSF46689">
    <property type="entry name" value="Homeodomain-like"/>
    <property type="match status" value="1"/>
</dbReference>
<dbReference type="PANTHER" id="PTHR32071">
    <property type="entry name" value="TRANSCRIPTIONAL REGULATORY PROTEIN"/>
    <property type="match status" value="1"/>
</dbReference>
<evidence type="ECO:0000256" key="1">
    <source>
        <dbReference type="ARBA" id="ARBA00022741"/>
    </source>
</evidence>
<organism evidence="6 7">
    <name type="scientific">Propionivibrio dicarboxylicus</name>
    <dbReference type="NCBI Taxonomy" id="83767"/>
    <lineage>
        <taxon>Bacteria</taxon>
        <taxon>Pseudomonadati</taxon>
        <taxon>Pseudomonadota</taxon>
        <taxon>Betaproteobacteria</taxon>
        <taxon>Rhodocyclales</taxon>
        <taxon>Rhodocyclaceae</taxon>
        <taxon>Propionivibrio</taxon>
    </lineage>
</organism>
<name>A0A1G8EYC2_9RHOO</name>
<dbReference type="AlphaFoldDB" id="A0A1G8EYC2"/>
<dbReference type="Pfam" id="PF25601">
    <property type="entry name" value="AAA_lid_14"/>
    <property type="match status" value="1"/>
</dbReference>
<dbReference type="PROSITE" id="PS00675">
    <property type="entry name" value="SIGMA54_INTERACT_1"/>
    <property type="match status" value="1"/>
</dbReference>
<gene>
    <name evidence="6" type="ORF">SAMN05660652_02229</name>
</gene>
<sequence length="425" mass="47063">MDANYRIVAANKAYSAAFSPNRAVAGLHCYEVSHRFDAPCDQTGEPCPLRMSQESGRPQRVLHCHHTPKGEEHVDVETTPIRDNCGDIVFFVETMRVVKQASGHAESEGLVGSSPKFLQMLAFAVRVAPTSAAVLLQGETGTGKELVAKMLHEKGSHPNGPFVPVDCSGLTESLFESELFGYEKGAFTGASHRKMGLVEAANGGTLFLDEVGDIPLSLQVKLLRLLESGTYRRVGGVDILRTGFRLVCATHRNLAQMVEKETFRRDLYYRISTFPIQVPNLAERKTDIPMLVTAFLKRVADGQDFSLTPQAIQFLQQREYSGNIRELRNIIERATILADGKTITEKQFEPMAQPSPSTVLAASSSTAFIVDEPAPLEDVERRYIAWAESMVRGNREDLAQRLRLSRRTLFRKLAKSSSCSTSENN</sequence>
<keyword evidence="3" id="KW-0805">Transcription regulation</keyword>
<dbReference type="PROSITE" id="PS50045">
    <property type="entry name" value="SIGMA54_INTERACT_4"/>
    <property type="match status" value="1"/>
</dbReference>
<dbReference type="EMBL" id="FNCY01000008">
    <property type="protein sequence ID" value="SDH74827.1"/>
    <property type="molecule type" value="Genomic_DNA"/>
</dbReference>
<dbReference type="InterPro" id="IPR058031">
    <property type="entry name" value="AAA_lid_NorR"/>
</dbReference>
<protein>
    <submittedName>
        <fullName evidence="6">Sigma54 specific transcriptional regulator, Fis family</fullName>
    </submittedName>
</protein>
<keyword evidence="2" id="KW-0067">ATP-binding</keyword>
<dbReference type="InterPro" id="IPR009057">
    <property type="entry name" value="Homeodomain-like_sf"/>
</dbReference>
<dbReference type="GO" id="GO:0005524">
    <property type="term" value="F:ATP binding"/>
    <property type="evidence" value="ECO:0007669"/>
    <property type="project" value="UniProtKB-KW"/>
</dbReference>
<evidence type="ECO:0000256" key="3">
    <source>
        <dbReference type="ARBA" id="ARBA00023015"/>
    </source>
</evidence>
<dbReference type="Gene3D" id="1.10.10.60">
    <property type="entry name" value="Homeodomain-like"/>
    <property type="match status" value="1"/>
</dbReference>
<dbReference type="Proteomes" id="UP000198607">
    <property type="component" value="Unassembled WGS sequence"/>
</dbReference>
<dbReference type="Gene3D" id="3.40.50.300">
    <property type="entry name" value="P-loop containing nucleotide triphosphate hydrolases"/>
    <property type="match status" value="1"/>
</dbReference>
<dbReference type="SUPFAM" id="SSF55785">
    <property type="entry name" value="PYP-like sensor domain (PAS domain)"/>
    <property type="match status" value="1"/>
</dbReference>
<evidence type="ECO:0000256" key="2">
    <source>
        <dbReference type="ARBA" id="ARBA00022840"/>
    </source>
</evidence>
<dbReference type="SMART" id="SM00382">
    <property type="entry name" value="AAA"/>
    <property type="match status" value="1"/>
</dbReference>
<dbReference type="FunFam" id="3.40.50.300:FF:000006">
    <property type="entry name" value="DNA-binding transcriptional regulator NtrC"/>
    <property type="match status" value="1"/>
</dbReference>
<evidence type="ECO:0000313" key="6">
    <source>
        <dbReference type="EMBL" id="SDH74827.1"/>
    </source>
</evidence>
<dbReference type="CDD" id="cd00009">
    <property type="entry name" value="AAA"/>
    <property type="match status" value="1"/>
</dbReference>
<dbReference type="Gene3D" id="1.10.8.60">
    <property type="match status" value="1"/>
</dbReference>
<evidence type="ECO:0000256" key="4">
    <source>
        <dbReference type="ARBA" id="ARBA00023163"/>
    </source>
</evidence>
<evidence type="ECO:0000313" key="7">
    <source>
        <dbReference type="Proteomes" id="UP000198607"/>
    </source>
</evidence>
<dbReference type="Gene3D" id="3.30.450.20">
    <property type="entry name" value="PAS domain"/>
    <property type="match status" value="1"/>
</dbReference>
<dbReference type="GO" id="GO:0043565">
    <property type="term" value="F:sequence-specific DNA binding"/>
    <property type="evidence" value="ECO:0007669"/>
    <property type="project" value="InterPro"/>
</dbReference>
<accession>A0A1G8EYC2</accession>
<proteinExistence type="predicted"/>
<dbReference type="Pfam" id="PF00158">
    <property type="entry name" value="Sigma54_activat"/>
    <property type="match status" value="1"/>
</dbReference>
<dbReference type="InterPro" id="IPR035965">
    <property type="entry name" value="PAS-like_dom_sf"/>
</dbReference>
<dbReference type="InterPro" id="IPR025943">
    <property type="entry name" value="Sigma_54_int_dom_ATP-bd_2"/>
</dbReference>
<keyword evidence="1" id="KW-0547">Nucleotide-binding</keyword>
<dbReference type="STRING" id="83767.SAMN05660652_02229"/>
<feature type="domain" description="Sigma-54 factor interaction" evidence="5">
    <location>
        <begin position="110"/>
        <end position="336"/>
    </location>
</feature>
<dbReference type="Pfam" id="PF02954">
    <property type="entry name" value="HTH_8"/>
    <property type="match status" value="1"/>
</dbReference>
<evidence type="ECO:0000259" key="5">
    <source>
        <dbReference type="PROSITE" id="PS50045"/>
    </source>
</evidence>